<evidence type="ECO:0000256" key="1">
    <source>
        <dbReference type="SAM" id="Phobius"/>
    </source>
</evidence>
<accession>A0A8I1A2B9</accession>
<comment type="caution">
    <text evidence="2">The sequence shown here is derived from an EMBL/GenBank/DDBJ whole genome shotgun (WGS) entry which is preliminary data.</text>
</comment>
<keyword evidence="1" id="KW-1133">Transmembrane helix</keyword>
<keyword evidence="3" id="KW-1185">Reference proteome</keyword>
<keyword evidence="1" id="KW-0472">Membrane</keyword>
<gene>
    <name evidence="2" type="ORF">I3517_34155</name>
</gene>
<evidence type="ECO:0000313" key="3">
    <source>
        <dbReference type="Proteomes" id="UP000627573"/>
    </source>
</evidence>
<organism evidence="2 3">
    <name type="scientific">Rhodococcus erythropolis</name>
    <name type="common">Arthrobacter picolinophilus</name>
    <dbReference type="NCBI Taxonomy" id="1833"/>
    <lineage>
        <taxon>Bacteria</taxon>
        <taxon>Bacillati</taxon>
        <taxon>Actinomycetota</taxon>
        <taxon>Actinomycetes</taxon>
        <taxon>Mycobacteriales</taxon>
        <taxon>Nocardiaceae</taxon>
        <taxon>Rhodococcus</taxon>
        <taxon>Rhodococcus erythropolis group</taxon>
    </lineage>
</organism>
<keyword evidence="1" id="KW-0812">Transmembrane</keyword>
<dbReference type="AlphaFoldDB" id="A0A8I1A2B9"/>
<proteinExistence type="predicted"/>
<protein>
    <submittedName>
        <fullName evidence="2">Uncharacterized protein</fullName>
    </submittedName>
</protein>
<dbReference type="Proteomes" id="UP000627573">
    <property type="component" value="Unassembled WGS sequence"/>
</dbReference>
<sequence>MSNERSGFPLGLMTLGALIGMLVCGLSYWPVVFELQQKMKVQSFPPGGLKYWLCWLLPLGVVAVVFIPLALAWRSGRPVTLSFAIAFLFVGGALCMFGYSIDNMPYYM</sequence>
<reference evidence="2 3" key="1">
    <citation type="submission" date="2020-12" db="EMBL/GenBank/DDBJ databases">
        <title>Draft genome sequence of furan degrading bacterial strain FUR100.</title>
        <authorList>
            <person name="Woiski C."/>
        </authorList>
    </citation>
    <scope>NUCLEOTIDE SEQUENCE [LARGE SCALE GENOMIC DNA]</scope>
    <source>
        <strain evidence="2 3">FUR100</strain>
    </source>
</reference>
<evidence type="ECO:0000313" key="2">
    <source>
        <dbReference type="EMBL" id="MBH5147653.1"/>
    </source>
</evidence>
<dbReference type="EMBL" id="JAECSB010000101">
    <property type="protein sequence ID" value="MBH5147653.1"/>
    <property type="molecule type" value="Genomic_DNA"/>
</dbReference>
<name>A0A8I1A2B9_RHOER</name>
<dbReference type="RefSeq" id="WP_141488049.1">
    <property type="nucleotide sequence ID" value="NZ_JADOEI010000006.1"/>
</dbReference>
<feature type="transmembrane region" description="Helical" evidence="1">
    <location>
        <begin position="79"/>
        <end position="101"/>
    </location>
</feature>
<feature type="transmembrane region" description="Helical" evidence="1">
    <location>
        <begin position="7"/>
        <end position="29"/>
    </location>
</feature>
<feature type="transmembrane region" description="Helical" evidence="1">
    <location>
        <begin position="49"/>
        <end position="72"/>
    </location>
</feature>